<accession>A0ABY2ICN3</accession>
<evidence type="ECO:0000256" key="1">
    <source>
        <dbReference type="ARBA" id="ARBA00008452"/>
    </source>
</evidence>
<proteinExistence type="inferred from homology"/>
<dbReference type="InterPro" id="IPR017853">
    <property type="entry name" value="GH"/>
</dbReference>
<reference evidence="5 6" key="1">
    <citation type="submission" date="2019-03" db="EMBL/GenBank/DDBJ databases">
        <title>Genomics of glacier-inhabiting Cryobacterium strains.</title>
        <authorList>
            <person name="Liu Q."/>
            <person name="Xin Y.-H."/>
        </authorList>
    </citation>
    <scope>NUCLEOTIDE SEQUENCE [LARGE SCALE GENOMIC DNA]</scope>
    <source>
        <strain evidence="5 6">MDB2-B</strain>
    </source>
</reference>
<keyword evidence="2" id="KW-0328">Glycosyltransferase</keyword>
<evidence type="ECO:0000256" key="2">
    <source>
        <dbReference type="ARBA" id="ARBA00022676"/>
    </source>
</evidence>
<name>A0ABY2ICN3_9MICO</name>
<sequence length="498" mass="53322">MTDVELLVYADRIGGTFPALTALLDGPLQAFGSVHVLPFYVPFDGADAGFDPVDHTAVDPRLGGWPEVRDLAGSRGLTADLVVNHVSASSVEFTDWLARGAESPWDGMFLTYGTVFPHGATEAELTAFYRPRPGLPFTGYRGADGSRHLVWTTFLPSQIDLDVAHPVAIAYLRRVLRVLAAGGVTTVRLDAVGYAVKTPGTDSFMTPETLAFVEVIGDLARTENLAVLVEVHGHYTEQLAIAPLVDWVYDFALAPLLLHSLGTGTVDRLANWFEIRPANAVTVLDTHDGIGVIDAGPAGGRPGLLSEAEMAEVFARAAEATNGHSSVASVVPEWATLPHQINATFFSTLGGDVVAYLVARAVQHFLPGRPQTYYVGLLGGLDDRELFAETGSGRDVNRHRYPAAEVEAALASEVTRAQLGLVRLRSAHPAFDGQFTWSVYGRDVLELRWVDAARSARAVLTVCTAPGATSFRIQLADADGSEVLDTVESLAAWTPNAP</sequence>
<keyword evidence="6" id="KW-1185">Reference proteome</keyword>
<organism evidence="5 6">
    <name type="scientific">Cryobacterium algoricola</name>
    <dbReference type="NCBI Taxonomy" id="1259183"/>
    <lineage>
        <taxon>Bacteria</taxon>
        <taxon>Bacillati</taxon>
        <taxon>Actinomycetota</taxon>
        <taxon>Actinomycetes</taxon>
        <taxon>Micrococcales</taxon>
        <taxon>Microbacteriaceae</taxon>
        <taxon>Cryobacterium</taxon>
    </lineage>
</organism>
<evidence type="ECO:0000313" key="5">
    <source>
        <dbReference type="EMBL" id="TFB87354.1"/>
    </source>
</evidence>
<dbReference type="InterPro" id="IPR006047">
    <property type="entry name" value="GH13_cat_dom"/>
</dbReference>
<dbReference type="RefSeq" id="WP_134534509.1">
    <property type="nucleotide sequence ID" value="NZ_SOFG01000011.1"/>
</dbReference>
<dbReference type="InterPro" id="IPR045857">
    <property type="entry name" value="O16G_dom_2"/>
</dbReference>
<dbReference type="Proteomes" id="UP000297608">
    <property type="component" value="Unassembled WGS sequence"/>
</dbReference>
<dbReference type="SUPFAM" id="SSF51445">
    <property type="entry name" value="(Trans)glycosidases"/>
    <property type="match status" value="1"/>
</dbReference>
<evidence type="ECO:0000256" key="3">
    <source>
        <dbReference type="ARBA" id="ARBA00022679"/>
    </source>
</evidence>
<comment type="caution">
    <text evidence="5">The sequence shown here is derived from an EMBL/GenBank/DDBJ whole genome shotgun (WGS) entry which is preliminary data.</text>
</comment>
<dbReference type="SMART" id="SM00642">
    <property type="entry name" value="Aamy"/>
    <property type="match status" value="1"/>
</dbReference>
<dbReference type="EMBL" id="SOFG01000011">
    <property type="protein sequence ID" value="TFB87354.1"/>
    <property type="molecule type" value="Genomic_DNA"/>
</dbReference>
<gene>
    <name evidence="5" type="ORF">E3O44_09595</name>
</gene>
<comment type="similarity">
    <text evidence="1">Belongs to the glycosyl hydrolase 13 family. Sucrose phosphorylase subfamily.</text>
</comment>
<protein>
    <submittedName>
        <fullName evidence="5">Sucrose phosphorylase</fullName>
    </submittedName>
</protein>
<dbReference type="Gene3D" id="3.90.400.10">
    <property type="entry name" value="Oligo-1,6-glucosidase, Domain 2"/>
    <property type="match status" value="1"/>
</dbReference>
<dbReference type="PANTHER" id="PTHR38784">
    <property type="entry name" value="SUCROSE PHOSPHORYLASE"/>
    <property type="match status" value="1"/>
</dbReference>
<dbReference type="PANTHER" id="PTHR38784:SF1">
    <property type="entry name" value="SUCROSE PHOSPHORYLASE"/>
    <property type="match status" value="1"/>
</dbReference>
<evidence type="ECO:0000259" key="4">
    <source>
        <dbReference type="SMART" id="SM00642"/>
    </source>
</evidence>
<keyword evidence="3" id="KW-0808">Transferase</keyword>
<dbReference type="Gene3D" id="3.20.20.80">
    <property type="entry name" value="Glycosidases"/>
    <property type="match status" value="1"/>
</dbReference>
<feature type="domain" description="Glycosyl hydrolase family 13 catalytic" evidence="4">
    <location>
        <begin position="5"/>
        <end position="425"/>
    </location>
</feature>
<evidence type="ECO:0000313" key="6">
    <source>
        <dbReference type="Proteomes" id="UP000297608"/>
    </source>
</evidence>